<evidence type="ECO:0000259" key="2">
    <source>
        <dbReference type="PROSITE" id="PS50026"/>
    </source>
</evidence>
<dbReference type="Pfam" id="PF23106">
    <property type="entry name" value="EGF_Teneurin"/>
    <property type="match status" value="1"/>
</dbReference>
<dbReference type="PROSITE" id="PS50026">
    <property type="entry name" value="EGF_3"/>
    <property type="match status" value="1"/>
</dbReference>
<feature type="domain" description="EGF-like" evidence="2">
    <location>
        <begin position="28"/>
        <end position="60"/>
    </location>
</feature>
<organism evidence="3 4">
    <name type="scientific">Nemorincola caseinilytica</name>
    <dbReference type="NCBI Taxonomy" id="2054315"/>
    <lineage>
        <taxon>Bacteria</taxon>
        <taxon>Pseudomonadati</taxon>
        <taxon>Bacteroidota</taxon>
        <taxon>Chitinophagia</taxon>
        <taxon>Chitinophagales</taxon>
        <taxon>Chitinophagaceae</taxon>
        <taxon>Nemorincola</taxon>
    </lineage>
</organism>
<protein>
    <recommendedName>
        <fullName evidence="2">EGF-like domain-containing protein</fullName>
    </recommendedName>
</protein>
<dbReference type="SUPFAM" id="SSF57196">
    <property type="entry name" value="EGF/Laminin"/>
    <property type="match status" value="1"/>
</dbReference>
<reference evidence="4" key="1">
    <citation type="journal article" date="2019" name="Int. J. Syst. Evol. Microbiol.">
        <title>The Global Catalogue of Microorganisms (GCM) 10K type strain sequencing project: providing services to taxonomists for standard genome sequencing and annotation.</title>
        <authorList>
            <consortium name="The Broad Institute Genomics Platform"/>
            <consortium name="The Broad Institute Genome Sequencing Center for Infectious Disease"/>
            <person name="Wu L."/>
            <person name="Ma J."/>
        </authorList>
    </citation>
    <scope>NUCLEOTIDE SEQUENCE [LARGE SCALE GENOMIC DNA]</scope>
    <source>
        <strain evidence="4">JCM 32105</strain>
    </source>
</reference>
<proteinExistence type="predicted"/>
<evidence type="ECO:0000313" key="3">
    <source>
        <dbReference type="EMBL" id="GAA4464425.1"/>
    </source>
</evidence>
<comment type="caution">
    <text evidence="3">The sequence shown here is derived from an EMBL/GenBank/DDBJ whole genome shotgun (WGS) entry which is preliminary data.</text>
</comment>
<feature type="signal peptide" evidence="1">
    <location>
        <begin position="1"/>
        <end position="17"/>
    </location>
</feature>
<evidence type="ECO:0000256" key="1">
    <source>
        <dbReference type="SAM" id="SignalP"/>
    </source>
</evidence>
<dbReference type="Gene3D" id="2.10.25.10">
    <property type="entry name" value="Laminin"/>
    <property type="match status" value="1"/>
</dbReference>
<accession>A0ABP8NEC5</accession>
<dbReference type="Proteomes" id="UP001500067">
    <property type="component" value="Unassembled WGS sequence"/>
</dbReference>
<keyword evidence="4" id="KW-1185">Reference proteome</keyword>
<dbReference type="EMBL" id="BAABFA010000010">
    <property type="protein sequence ID" value="GAA4464425.1"/>
    <property type="molecule type" value="Genomic_DNA"/>
</dbReference>
<name>A0ABP8NEC5_9BACT</name>
<feature type="chain" id="PRO_5045673009" description="EGF-like domain-containing protein" evidence="1">
    <location>
        <begin position="18"/>
        <end position="184"/>
    </location>
</feature>
<sequence>MASTLKTIFISSIATIAAFGAVVYSSCNRDKCKSIVCANGGVCNDGSCTCPSGYEGTNCEKVSRDKFLGNWHVLEKGSITLAAQYPISIEPTTNLTDVVIKNFYNYFKTPIKATIIGGDSIVIPNQQYEGKVLFGIGHIYSNVTYGQYGAIEMRYEIIDTATQRVNDFGYNEAVDHSDPSQWNK</sequence>
<dbReference type="InterPro" id="IPR000742">
    <property type="entry name" value="EGF"/>
</dbReference>
<dbReference type="CDD" id="cd00054">
    <property type="entry name" value="EGF_CA"/>
    <property type="match status" value="1"/>
</dbReference>
<gene>
    <name evidence="3" type="ORF">GCM10023093_14730</name>
</gene>
<dbReference type="PROSITE" id="PS00022">
    <property type="entry name" value="EGF_1"/>
    <property type="match status" value="1"/>
</dbReference>
<dbReference type="RefSeq" id="WP_345080874.1">
    <property type="nucleotide sequence ID" value="NZ_BAABFA010000010.1"/>
</dbReference>
<evidence type="ECO:0000313" key="4">
    <source>
        <dbReference type="Proteomes" id="UP001500067"/>
    </source>
</evidence>
<dbReference type="PROSITE" id="PS01186">
    <property type="entry name" value="EGF_2"/>
    <property type="match status" value="1"/>
</dbReference>
<keyword evidence="1" id="KW-0732">Signal</keyword>